<protein>
    <submittedName>
        <fullName evidence="1">Uncharacterized protein</fullName>
    </submittedName>
</protein>
<reference evidence="1" key="1">
    <citation type="journal article" date="2015" name="Nature">
        <title>Complex archaea that bridge the gap between prokaryotes and eukaryotes.</title>
        <authorList>
            <person name="Spang A."/>
            <person name="Saw J.H."/>
            <person name="Jorgensen S.L."/>
            <person name="Zaremba-Niedzwiedzka K."/>
            <person name="Martijn J."/>
            <person name="Lind A.E."/>
            <person name="van Eijk R."/>
            <person name="Schleper C."/>
            <person name="Guy L."/>
            <person name="Ettema T.J."/>
        </authorList>
    </citation>
    <scope>NUCLEOTIDE SEQUENCE</scope>
</reference>
<sequence>MSKKFVTANGDRCDSQFEVILIDNLIERGISYKVPKKVQDSLEYHRPVRGGFCKDCDSNNVRKGGLYTPDLMQVDGNDWYVEAKGGS</sequence>
<dbReference type="AlphaFoldDB" id="A0A0F8XE66"/>
<proteinExistence type="predicted"/>
<feature type="non-terminal residue" evidence="1">
    <location>
        <position position="87"/>
    </location>
</feature>
<comment type="caution">
    <text evidence="1">The sequence shown here is derived from an EMBL/GenBank/DDBJ whole genome shotgun (WGS) entry which is preliminary data.</text>
</comment>
<dbReference type="EMBL" id="LAZR01059747">
    <property type="protein sequence ID" value="KKK67148.1"/>
    <property type="molecule type" value="Genomic_DNA"/>
</dbReference>
<accession>A0A0F8XE66</accession>
<name>A0A0F8XE66_9ZZZZ</name>
<gene>
    <name evidence="1" type="ORF">LCGC14_2956940</name>
</gene>
<evidence type="ECO:0000313" key="1">
    <source>
        <dbReference type="EMBL" id="KKK67148.1"/>
    </source>
</evidence>
<organism evidence="1">
    <name type="scientific">marine sediment metagenome</name>
    <dbReference type="NCBI Taxonomy" id="412755"/>
    <lineage>
        <taxon>unclassified sequences</taxon>
        <taxon>metagenomes</taxon>
        <taxon>ecological metagenomes</taxon>
    </lineage>
</organism>